<feature type="compositionally biased region" description="Basic and acidic residues" evidence="1">
    <location>
        <begin position="175"/>
        <end position="186"/>
    </location>
</feature>
<keyword evidence="3" id="KW-1185">Reference proteome</keyword>
<gene>
    <name evidence="2" type="ORF">FA13DRAFT_1797669</name>
</gene>
<evidence type="ECO:0000313" key="2">
    <source>
        <dbReference type="EMBL" id="TEB23963.1"/>
    </source>
</evidence>
<sequence length="360" mass="40360">MLPEQPTLDPAADHGPPSEEPWFAHLPCDWTQPLILGPECYSQEQHASNVQLPTQSSTAPSVFQSIVGQSQQAIYGQRYIENAYYTAPSHSVPATQYSTKQGLPIEPHGQVVQNMSLPTDPAQLQTMSTLQPPVEDRAQGPSTLQGASTVKAIRFPAASKPKQRKTRASRAPKRRREDDESDRPEGHTVANQKRVKMPVRRPRVESGSDQLLVVPPREDSKERLHQQPVEQEATWESVPQLKNTIHGASDRAGPSTSPSGDLGGVKEMPEPDFDDKKYAPLREMPFSRSDIHRATNFRPAAKHFIFQCSGCRQFPVPDDLVFFEDGFQALAETHEQECLSGGFWWIRLRSRVDTRGKRRM</sequence>
<evidence type="ECO:0000313" key="3">
    <source>
        <dbReference type="Proteomes" id="UP000298030"/>
    </source>
</evidence>
<feature type="region of interest" description="Disordered" evidence="1">
    <location>
        <begin position="133"/>
        <end position="276"/>
    </location>
</feature>
<reference evidence="2 3" key="1">
    <citation type="journal article" date="2019" name="Nat. Ecol. Evol.">
        <title>Megaphylogeny resolves global patterns of mushroom evolution.</title>
        <authorList>
            <person name="Varga T."/>
            <person name="Krizsan K."/>
            <person name="Foldi C."/>
            <person name="Dima B."/>
            <person name="Sanchez-Garcia M."/>
            <person name="Sanchez-Ramirez S."/>
            <person name="Szollosi G.J."/>
            <person name="Szarkandi J.G."/>
            <person name="Papp V."/>
            <person name="Albert L."/>
            <person name="Andreopoulos W."/>
            <person name="Angelini C."/>
            <person name="Antonin V."/>
            <person name="Barry K.W."/>
            <person name="Bougher N.L."/>
            <person name="Buchanan P."/>
            <person name="Buyck B."/>
            <person name="Bense V."/>
            <person name="Catcheside P."/>
            <person name="Chovatia M."/>
            <person name="Cooper J."/>
            <person name="Damon W."/>
            <person name="Desjardin D."/>
            <person name="Finy P."/>
            <person name="Geml J."/>
            <person name="Haridas S."/>
            <person name="Hughes K."/>
            <person name="Justo A."/>
            <person name="Karasinski D."/>
            <person name="Kautmanova I."/>
            <person name="Kiss B."/>
            <person name="Kocsube S."/>
            <person name="Kotiranta H."/>
            <person name="LaButti K.M."/>
            <person name="Lechner B.E."/>
            <person name="Liimatainen K."/>
            <person name="Lipzen A."/>
            <person name="Lukacs Z."/>
            <person name="Mihaltcheva S."/>
            <person name="Morgado L.N."/>
            <person name="Niskanen T."/>
            <person name="Noordeloos M.E."/>
            <person name="Ohm R.A."/>
            <person name="Ortiz-Santana B."/>
            <person name="Ovrebo C."/>
            <person name="Racz N."/>
            <person name="Riley R."/>
            <person name="Savchenko A."/>
            <person name="Shiryaev A."/>
            <person name="Soop K."/>
            <person name="Spirin V."/>
            <person name="Szebenyi C."/>
            <person name="Tomsovsky M."/>
            <person name="Tulloss R.E."/>
            <person name="Uehling J."/>
            <person name="Grigoriev I.V."/>
            <person name="Vagvolgyi C."/>
            <person name="Papp T."/>
            <person name="Martin F.M."/>
            <person name="Miettinen O."/>
            <person name="Hibbett D.S."/>
            <person name="Nagy L.G."/>
        </authorList>
    </citation>
    <scope>NUCLEOTIDE SEQUENCE [LARGE SCALE GENOMIC DNA]</scope>
    <source>
        <strain evidence="2 3">FP101781</strain>
    </source>
</reference>
<comment type="caution">
    <text evidence="2">The sequence shown here is derived from an EMBL/GenBank/DDBJ whole genome shotgun (WGS) entry which is preliminary data.</text>
</comment>
<name>A0A4Y7SQ05_COPMI</name>
<accession>A0A4Y7SQ05</accession>
<dbReference type="EMBL" id="QPFP01000072">
    <property type="protein sequence ID" value="TEB23963.1"/>
    <property type="molecule type" value="Genomic_DNA"/>
</dbReference>
<feature type="compositionally biased region" description="Basic and acidic residues" evidence="1">
    <location>
        <begin position="216"/>
        <end position="225"/>
    </location>
</feature>
<organism evidence="2 3">
    <name type="scientific">Coprinellus micaceus</name>
    <name type="common">Glistening ink-cap mushroom</name>
    <name type="synonym">Coprinus micaceus</name>
    <dbReference type="NCBI Taxonomy" id="71717"/>
    <lineage>
        <taxon>Eukaryota</taxon>
        <taxon>Fungi</taxon>
        <taxon>Dikarya</taxon>
        <taxon>Basidiomycota</taxon>
        <taxon>Agaricomycotina</taxon>
        <taxon>Agaricomycetes</taxon>
        <taxon>Agaricomycetidae</taxon>
        <taxon>Agaricales</taxon>
        <taxon>Agaricineae</taxon>
        <taxon>Psathyrellaceae</taxon>
        <taxon>Coprinellus</taxon>
    </lineage>
</organism>
<dbReference type="Proteomes" id="UP000298030">
    <property type="component" value="Unassembled WGS sequence"/>
</dbReference>
<proteinExistence type="predicted"/>
<protein>
    <submittedName>
        <fullName evidence="2">Uncharacterized protein</fullName>
    </submittedName>
</protein>
<feature type="compositionally biased region" description="Basic residues" evidence="1">
    <location>
        <begin position="161"/>
        <end position="174"/>
    </location>
</feature>
<evidence type="ECO:0000256" key="1">
    <source>
        <dbReference type="SAM" id="MobiDB-lite"/>
    </source>
</evidence>
<dbReference type="AlphaFoldDB" id="A0A4Y7SQ05"/>
<feature type="region of interest" description="Disordered" evidence="1">
    <location>
        <begin position="1"/>
        <end position="20"/>
    </location>
</feature>